<dbReference type="Proteomes" id="UP000011885">
    <property type="component" value="Unassembled WGS sequence"/>
</dbReference>
<evidence type="ECO:0000313" key="1">
    <source>
        <dbReference type="EMBL" id="EMI53626.1"/>
    </source>
</evidence>
<dbReference type="AlphaFoldDB" id="M5U6W9"/>
<sequence length="47" mass="5564">MNVSCWSACYSVRLTLQCEFCDMSEKVNPRVENAVSKRQTLRRCHQR</sequence>
<proteinExistence type="predicted"/>
<dbReference type="EMBL" id="ANOH01000341">
    <property type="protein sequence ID" value="EMI53626.1"/>
    <property type="molecule type" value="Genomic_DNA"/>
</dbReference>
<dbReference type="PATRIC" id="fig|1263870.3.peg.5254"/>
<name>M5U6W9_9BACT</name>
<reference evidence="1 2" key="1">
    <citation type="journal article" date="2013" name="Mar. Genomics">
        <title>Expression of sulfatases in Rhodopirellula baltica and the diversity of sulfatases in the genus Rhodopirellula.</title>
        <authorList>
            <person name="Wegner C.E."/>
            <person name="Richter-Heitmann T."/>
            <person name="Klindworth A."/>
            <person name="Klockow C."/>
            <person name="Richter M."/>
            <person name="Achstetter T."/>
            <person name="Glockner F.O."/>
            <person name="Harder J."/>
        </authorList>
    </citation>
    <scope>NUCLEOTIDE SEQUENCE [LARGE SCALE GENOMIC DNA]</scope>
    <source>
        <strain evidence="1 2">SM41</strain>
    </source>
</reference>
<evidence type="ECO:0000313" key="2">
    <source>
        <dbReference type="Proteomes" id="UP000011885"/>
    </source>
</evidence>
<gene>
    <name evidence="1" type="ORF">RSSM_04966</name>
</gene>
<keyword evidence="2" id="KW-1185">Reference proteome</keyword>
<organism evidence="1 2">
    <name type="scientific">Rhodopirellula sallentina SM41</name>
    <dbReference type="NCBI Taxonomy" id="1263870"/>
    <lineage>
        <taxon>Bacteria</taxon>
        <taxon>Pseudomonadati</taxon>
        <taxon>Planctomycetota</taxon>
        <taxon>Planctomycetia</taxon>
        <taxon>Pirellulales</taxon>
        <taxon>Pirellulaceae</taxon>
        <taxon>Rhodopirellula</taxon>
    </lineage>
</organism>
<protein>
    <submittedName>
        <fullName evidence="1">Uncharacterized protein</fullName>
    </submittedName>
</protein>
<comment type="caution">
    <text evidence="1">The sequence shown here is derived from an EMBL/GenBank/DDBJ whole genome shotgun (WGS) entry which is preliminary data.</text>
</comment>
<accession>M5U6W9</accession>